<keyword evidence="3" id="KW-0418">Kinase</keyword>
<dbReference type="GO" id="GO:0019205">
    <property type="term" value="F:nucleobase-containing compound kinase activity"/>
    <property type="evidence" value="ECO:0007669"/>
    <property type="project" value="InterPro"/>
</dbReference>
<accession>A0A382B1I4</accession>
<protein>
    <recommendedName>
        <fullName evidence="5">Adenylate kinase active site lid domain-containing protein</fullName>
    </recommendedName>
</protein>
<evidence type="ECO:0000256" key="2">
    <source>
        <dbReference type="ARBA" id="ARBA00022741"/>
    </source>
</evidence>
<reference evidence="4" key="1">
    <citation type="submission" date="2018-05" db="EMBL/GenBank/DDBJ databases">
        <authorList>
            <person name="Lanie J.A."/>
            <person name="Ng W.-L."/>
            <person name="Kazmierczak K.M."/>
            <person name="Andrzejewski T.M."/>
            <person name="Davidsen T.M."/>
            <person name="Wayne K.J."/>
            <person name="Tettelin H."/>
            <person name="Glass J.I."/>
            <person name="Rusch D."/>
            <person name="Podicherti R."/>
            <person name="Tsui H.-C.T."/>
            <person name="Winkler M.E."/>
        </authorList>
    </citation>
    <scope>NUCLEOTIDE SEQUENCE</scope>
</reference>
<evidence type="ECO:0000313" key="4">
    <source>
        <dbReference type="EMBL" id="SVB07444.1"/>
    </source>
</evidence>
<dbReference type="SUPFAM" id="SSF52540">
    <property type="entry name" value="P-loop containing nucleoside triphosphate hydrolases"/>
    <property type="match status" value="1"/>
</dbReference>
<gene>
    <name evidence="4" type="ORF">METZ01_LOCUS160298</name>
</gene>
<sequence>MDRLANSGQFSIKRDVLFIDGIPRSRAQAEVLADKVDMLLLLHLRADQEPMLERIHKRALQENRLDDANPDVVRRRFQEYEAETAPILDFYPAAKIRTVDAGAAPLEVLRQIIEVLQIMLFPEALQHAA</sequence>
<organism evidence="4">
    <name type="scientific">marine metagenome</name>
    <dbReference type="NCBI Taxonomy" id="408172"/>
    <lineage>
        <taxon>unclassified sequences</taxon>
        <taxon>metagenomes</taxon>
        <taxon>ecological metagenomes</taxon>
    </lineage>
</organism>
<dbReference type="InterPro" id="IPR033690">
    <property type="entry name" value="Adenylat_kinase_CS"/>
</dbReference>
<dbReference type="PRINTS" id="PR00094">
    <property type="entry name" value="ADENYLTKNASE"/>
</dbReference>
<dbReference type="Pfam" id="PF00406">
    <property type="entry name" value="ADK"/>
    <property type="match status" value="1"/>
</dbReference>
<dbReference type="PANTHER" id="PTHR23359">
    <property type="entry name" value="NUCLEOTIDE KINASE"/>
    <property type="match status" value="1"/>
</dbReference>
<evidence type="ECO:0008006" key="5">
    <source>
        <dbReference type="Google" id="ProtNLM"/>
    </source>
</evidence>
<dbReference type="PROSITE" id="PS00113">
    <property type="entry name" value="ADENYLATE_KINASE"/>
    <property type="match status" value="1"/>
</dbReference>
<dbReference type="InterPro" id="IPR027417">
    <property type="entry name" value="P-loop_NTPase"/>
</dbReference>
<proteinExistence type="predicted"/>
<dbReference type="EMBL" id="UINC01027718">
    <property type="protein sequence ID" value="SVB07444.1"/>
    <property type="molecule type" value="Genomic_DNA"/>
</dbReference>
<dbReference type="GO" id="GO:0005524">
    <property type="term" value="F:ATP binding"/>
    <property type="evidence" value="ECO:0007669"/>
    <property type="project" value="InterPro"/>
</dbReference>
<dbReference type="AlphaFoldDB" id="A0A382B1I4"/>
<name>A0A382B1I4_9ZZZZ</name>
<dbReference type="Gene3D" id="3.40.50.300">
    <property type="entry name" value="P-loop containing nucleotide triphosphate hydrolases"/>
    <property type="match status" value="1"/>
</dbReference>
<evidence type="ECO:0000256" key="1">
    <source>
        <dbReference type="ARBA" id="ARBA00022679"/>
    </source>
</evidence>
<evidence type="ECO:0000256" key="3">
    <source>
        <dbReference type="ARBA" id="ARBA00022777"/>
    </source>
</evidence>
<keyword evidence="2" id="KW-0547">Nucleotide-binding</keyword>
<dbReference type="GO" id="GO:0006139">
    <property type="term" value="P:nucleobase-containing compound metabolic process"/>
    <property type="evidence" value="ECO:0007669"/>
    <property type="project" value="InterPro"/>
</dbReference>
<dbReference type="InterPro" id="IPR000850">
    <property type="entry name" value="Adenylat/UMP-CMP_kin"/>
</dbReference>
<keyword evidence="1" id="KW-0808">Transferase</keyword>